<organism evidence="8 9">
    <name type="scientific">Halobacillus salinarum</name>
    <dbReference type="NCBI Taxonomy" id="2932257"/>
    <lineage>
        <taxon>Bacteria</taxon>
        <taxon>Bacillati</taxon>
        <taxon>Bacillota</taxon>
        <taxon>Bacilli</taxon>
        <taxon>Bacillales</taxon>
        <taxon>Bacillaceae</taxon>
        <taxon>Halobacillus</taxon>
    </lineage>
</organism>
<dbReference type="PANTHER" id="PTHR47737:SF1">
    <property type="entry name" value="GLYCINE BETAINE_PROLINE BETAINE TRANSPORT SYSTEM PERMEASE PROTEIN PROW"/>
    <property type="match status" value="1"/>
</dbReference>
<dbReference type="Gene3D" id="3.10.105.10">
    <property type="entry name" value="Dipeptide-binding Protein, Domain 3"/>
    <property type="match status" value="2"/>
</dbReference>
<evidence type="ECO:0000256" key="2">
    <source>
        <dbReference type="ARBA" id="ARBA00022448"/>
    </source>
</evidence>
<evidence type="ECO:0000259" key="7">
    <source>
        <dbReference type="Pfam" id="PF04069"/>
    </source>
</evidence>
<evidence type="ECO:0000256" key="3">
    <source>
        <dbReference type="ARBA" id="ARBA00022475"/>
    </source>
</evidence>
<dbReference type="SUPFAM" id="SSF53850">
    <property type="entry name" value="Periplasmic binding protein-like II"/>
    <property type="match status" value="1"/>
</dbReference>
<dbReference type="CDD" id="cd13639">
    <property type="entry name" value="PBP2_OpuAC_like"/>
    <property type="match status" value="1"/>
</dbReference>
<proteinExistence type="predicted"/>
<protein>
    <submittedName>
        <fullName evidence="8">Glycine betaine ABC transporter substrate-binding protein</fullName>
    </submittedName>
</protein>
<feature type="signal peptide" evidence="6">
    <location>
        <begin position="1"/>
        <end position="20"/>
    </location>
</feature>
<keyword evidence="6" id="KW-0732">Signal</keyword>
<evidence type="ECO:0000256" key="5">
    <source>
        <dbReference type="SAM" id="MobiDB-lite"/>
    </source>
</evidence>
<keyword evidence="3" id="KW-1003">Cell membrane</keyword>
<keyword evidence="4" id="KW-0472">Membrane</keyword>
<name>A0ABY4EQT6_9BACI</name>
<dbReference type="Pfam" id="PF04069">
    <property type="entry name" value="OpuAC"/>
    <property type="match status" value="1"/>
</dbReference>
<dbReference type="PANTHER" id="PTHR47737">
    <property type="entry name" value="GLYCINE BETAINE/PROLINE BETAINE TRANSPORT SYSTEM PERMEASE PROTEIN PROW"/>
    <property type="match status" value="1"/>
</dbReference>
<accession>A0ABY4EQT6</accession>
<evidence type="ECO:0000256" key="4">
    <source>
        <dbReference type="ARBA" id="ARBA00023136"/>
    </source>
</evidence>
<feature type="chain" id="PRO_5045542909" evidence="6">
    <location>
        <begin position="21"/>
        <end position="298"/>
    </location>
</feature>
<dbReference type="Proteomes" id="UP000831787">
    <property type="component" value="Chromosome"/>
</dbReference>
<evidence type="ECO:0000256" key="6">
    <source>
        <dbReference type="SAM" id="SignalP"/>
    </source>
</evidence>
<evidence type="ECO:0000313" key="8">
    <source>
        <dbReference type="EMBL" id="UOQ46004.1"/>
    </source>
</evidence>
<keyword evidence="2" id="KW-0813">Transport</keyword>
<feature type="domain" description="ABC-type glycine betaine transport system substrate-binding" evidence="7">
    <location>
        <begin position="45"/>
        <end position="288"/>
    </location>
</feature>
<feature type="region of interest" description="Disordered" evidence="5">
    <location>
        <begin position="26"/>
        <end position="45"/>
    </location>
</feature>
<reference evidence="8 9" key="1">
    <citation type="submission" date="2022-04" db="EMBL/GenBank/DDBJ databases">
        <title>Halobacillus sp. isolated from saltern.</title>
        <authorList>
            <person name="Won M."/>
            <person name="Lee C.-M."/>
            <person name="Woen H.-Y."/>
            <person name="Kwon S.-W."/>
        </authorList>
    </citation>
    <scope>NUCLEOTIDE SEQUENCE [LARGE SCALE GENOMIC DNA]</scope>
    <source>
        <strain evidence="8 9">SSBR10-3</strain>
    </source>
</reference>
<dbReference type="EMBL" id="CP095073">
    <property type="protein sequence ID" value="UOQ46004.1"/>
    <property type="molecule type" value="Genomic_DNA"/>
</dbReference>
<keyword evidence="9" id="KW-1185">Reference proteome</keyword>
<comment type="subcellular location">
    <subcellularLocation>
        <location evidence="1">Cell membrane</location>
    </subcellularLocation>
</comment>
<sequence length="298" mass="33446">MKSLRKWLPAVFLGTLLVLAACGNSDSGDSSSGDEGGSEGGDKGTVSIGMNNWAENVAVSNMWKLILEDKGYTVNLKKVEKGFLYEALSSGDLDIGMEIWLPNTDKPFYEKYKDDIDWREDWYKGTQLGLVVPTYMKDVNSIEDLNSSDQFKDKRIVGIDAGASIMSLTDKTIKEYGLDYELAASSGPTMTTELKNAIEDEEPIVVTLWKPHWAFAEMDLKFLEDPKNVFGDKENISYAARKGLEKDNPEVVKWFDNFMMNDDQLGSLMADVNEADSAEEGAQKWIDEHQDLIDEWTK</sequence>
<dbReference type="InterPro" id="IPR007210">
    <property type="entry name" value="ABC_Gly_betaine_transp_sub-bd"/>
</dbReference>
<evidence type="ECO:0000313" key="9">
    <source>
        <dbReference type="Proteomes" id="UP000831787"/>
    </source>
</evidence>
<gene>
    <name evidence="8" type="ORF">MUN89_08830</name>
</gene>
<dbReference type="RefSeq" id="WP_244712982.1">
    <property type="nucleotide sequence ID" value="NZ_CP095073.1"/>
</dbReference>
<evidence type="ECO:0000256" key="1">
    <source>
        <dbReference type="ARBA" id="ARBA00004236"/>
    </source>
</evidence>
<dbReference type="Gene3D" id="3.40.190.100">
    <property type="entry name" value="Glycine betaine-binding periplasmic protein, domain 2"/>
    <property type="match status" value="1"/>
</dbReference>
<dbReference type="PROSITE" id="PS51257">
    <property type="entry name" value="PROKAR_LIPOPROTEIN"/>
    <property type="match status" value="1"/>
</dbReference>